<reference evidence="1" key="1">
    <citation type="submission" date="2015-04" db="EMBL/GenBank/DDBJ databases">
        <title>The genome sequence of the plant pathogenic Rhizarian Plasmodiophora brassicae reveals insights in its biotrophic life cycle and the origin of chitin synthesis.</title>
        <authorList>
            <person name="Schwelm A."/>
            <person name="Fogelqvist J."/>
            <person name="Knaust A."/>
            <person name="Julke S."/>
            <person name="Lilja T."/>
            <person name="Dhandapani V."/>
            <person name="Bonilla-Rosso G."/>
            <person name="Karlsson M."/>
            <person name="Shevchenko A."/>
            <person name="Choi S.R."/>
            <person name="Kim H.G."/>
            <person name="Park J.Y."/>
            <person name="Lim Y.P."/>
            <person name="Ludwig-Muller J."/>
            <person name="Dixelius C."/>
        </authorList>
    </citation>
    <scope>NUCLEOTIDE SEQUENCE</scope>
    <source>
        <tissue evidence="1">Potato root galls</tissue>
    </source>
</reference>
<protein>
    <submittedName>
        <fullName evidence="1">Uncharacterized protein</fullName>
    </submittedName>
</protein>
<evidence type="ECO:0000313" key="1">
    <source>
        <dbReference type="EMBL" id="CRZ03557.1"/>
    </source>
</evidence>
<organism evidence="1">
    <name type="scientific">Spongospora subterranea</name>
    <dbReference type="NCBI Taxonomy" id="70186"/>
    <lineage>
        <taxon>Eukaryota</taxon>
        <taxon>Sar</taxon>
        <taxon>Rhizaria</taxon>
        <taxon>Endomyxa</taxon>
        <taxon>Phytomyxea</taxon>
        <taxon>Plasmodiophorida</taxon>
        <taxon>Plasmodiophoridae</taxon>
        <taxon>Spongospora</taxon>
    </lineage>
</organism>
<dbReference type="AlphaFoldDB" id="A0A0H5QPM6"/>
<accession>A0A0H5QPM6</accession>
<proteinExistence type="predicted"/>
<sequence>MLAALSLFGKMATKYALSIFSNCRFRQMELLFPHLSFNLVPVLLEESRKNHQTPRIFLLFTAIHHLPNVLFPYAPLQPFPGWAGNSGVALESVTSAAHD</sequence>
<name>A0A0H5QPM6_9EUKA</name>
<dbReference type="EMBL" id="HACM01003115">
    <property type="protein sequence ID" value="CRZ03557.1"/>
    <property type="molecule type" value="Transcribed_RNA"/>
</dbReference>